<dbReference type="InterPro" id="IPR003439">
    <property type="entry name" value="ABC_transporter-like_ATP-bd"/>
</dbReference>
<evidence type="ECO:0000313" key="7">
    <source>
        <dbReference type="Proteomes" id="UP000315677"/>
    </source>
</evidence>
<comment type="similarity">
    <text evidence="1">Belongs to the ABC transporter superfamily.</text>
</comment>
<accession>A0A543DRM2</accession>
<evidence type="ECO:0000256" key="4">
    <source>
        <dbReference type="ARBA" id="ARBA00022840"/>
    </source>
</evidence>
<dbReference type="PANTHER" id="PTHR43776">
    <property type="entry name" value="TRANSPORT ATP-BINDING PROTEIN"/>
    <property type="match status" value="1"/>
</dbReference>
<dbReference type="FunFam" id="3.40.50.300:FF:000016">
    <property type="entry name" value="Oligopeptide ABC transporter ATP-binding component"/>
    <property type="match status" value="1"/>
</dbReference>
<dbReference type="InterPro" id="IPR003593">
    <property type="entry name" value="AAA+_ATPase"/>
</dbReference>
<name>A0A543DRM2_9PSEU</name>
<dbReference type="NCBIfam" id="TIGR01727">
    <property type="entry name" value="oligo_HPY"/>
    <property type="match status" value="1"/>
</dbReference>
<dbReference type="CDD" id="cd03257">
    <property type="entry name" value="ABC_NikE_OppD_transporters"/>
    <property type="match status" value="1"/>
</dbReference>
<dbReference type="GO" id="GO:0015833">
    <property type="term" value="P:peptide transport"/>
    <property type="evidence" value="ECO:0007669"/>
    <property type="project" value="InterPro"/>
</dbReference>
<evidence type="ECO:0000256" key="1">
    <source>
        <dbReference type="ARBA" id="ARBA00005417"/>
    </source>
</evidence>
<dbReference type="SUPFAM" id="SSF52540">
    <property type="entry name" value="P-loop containing nucleoside triphosphate hydrolases"/>
    <property type="match status" value="1"/>
</dbReference>
<dbReference type="InterPro" id="IPR017871">
    <property type="entry name" value="ABC_transporter-like_CS"/>
</dbReference>
<evidence type="ECO:0000256" key="2">
    <source>
        <dbReference type="ARBA" id="ARBA00022448"/>
    </source>
</evidence>
<dbReference type="GO" id="GO:0005524">
    <property type="term" value="F:ATP binding"/>
    <property type="evidence" value="ECO:0007669"/>
    <property type="project" value="UniProtKB-KW"/>
</dbReference>
<keyword evidence="2" id="KW-0813">Transport</keyword>
<dbReference type="Pfam" id="PF08352">
    <property type="entry name" value="oligo_HPY"/>
    <property type="match status" value="1"/>
</dbReference>
<dbReference type="SMART" id="SM00382">
    <property type="entry name" value="AAA"/>
    <property type="match status" value="1"/>
</dbReference>
<dbReference type="GO" id="GO:0055085">
    <property type="term" value="P:transmembrane transport"/>
    <property type="evidence" value="ECO:0007669"/>
    <property type="project" value="UniProtKB-ARBA"/>
</dbReference>
<dbReference type="InterPro" id="IPR013563">
    <property type="entry name" value="Oligopep_ABC_C"/>
</dbReference>
<keyword evidence="4 6" id="KW-0067">ATP-binding</keyword>
<dbReference type="EMBL" id="VFPA01000002">
    <property type="protein sequence ID" value="TQM11963.1"/>
    <property type="molecule type" value="Genomic_DNA"/>
</dbReference>
<gene>
    <name evidence="6" type="ORF">FB558_4536</name>
</gene>
<dbReference type="Pfam" id="PF00005">
    <property type="entry name" value="ABC_tran"/>
    <property type="match status" value="1"/>
</dbReference>
<dbReference type="PROSITE" id="PS50893">
    <property type="entry name" value="ABC_TRANSPORTER_2"/>
    <property type="match status" value="1"/>
</dbReference>
<reference evidence="6 7" key="1">
    <citation type="submission" date="2019-06" db="EMBL/GenBank/DDBJ databases">
        <title>Sequencing the genomes of 1000 actinobacteria strains.</title>
        <authorList>
            <person name="Klenk H.-P."/>
        </authorList>
    </citation>
    <scope>NUCLEOTIDE SEQUENCE [LARGE SCALE GENOMIC DNA]</scope>
    <source>
        <strain evidence="6 7">DSM 45301</strain>
    </source>
</reference>
<organism evidence="6 7">
    <name type="scientific">Pseudonocardia kunmingensis</name>
    <dbReference type="NCBI Taxonomy" id="630975"/>
    <lineage>
        <taxon>Bacteria</taxon>
        <taxon>Bacillati</taxon>
        <taxon>Actinomycetota</taxon>
        <taxon>Actinomycetes</taxon>
        <taxon>Pseudonocardiales</taxon>
        <taxon>Pseudonocardiaceae</taxon>
        <taxon>Pseudonocardia</taxon>
    </lineage>
</organism>
<dbReference type="Proteomes" id="UP000315677">
    <property type="component" value="Unassembled WGS sequence"/>
</dbReference>
<evidence type="ECO:0000313" key="6">
    <source>
        <dbReference type="EMBL" id="TQM11963.1"/>
    </source>
</evidence>
<feature type="domain" description="ABC transporter" evidence="5">
    <location>
        <begin position="22"/>
        <end position="271"/>
    </location>
</feature>
<proteinExistence type="inferred from homology"/>
<sequence length="339" mass="37543">MSRAVPATEKAAGGERGEVPVAEVEDLHVEFRLRRGVLARPVPLRAVRAVDLQIGERETVGLVGESGSGKSTTGRAMLRLVEPTRGRIRLDGQDITHLRGAELRAVRRRMQMVFQDPYSSLDPAMVIAESIGEPLDTHEHLTRADRTARIEELLEHVNLSRRYLNRYPYEFSGGQRQRIAIARAIALNPRLLVCDEAVSALDVSTQNQILNLLEDIQAEFGLSYLFIAHDLAVVRHIAHRVAVMYLGEIVETGPTERLFESPAHPYTEALLSAVPIPSPRRQRERERIVLSGEVPDAANPPTGCAFHTRCPHAMDVCRDVAPPPTPVEGGGTVRCHLRS</sequence>
<dbReference type="GO" id="GO:0016887">
    <property type="term" value="F:ATP hydrolysis activity"/>
    <property type="evidence" value="ECO:0007669"/>
    <property type="project" value="InterPro"/>
</dbReference>
<keyword evidence="7" id="KW-1185">Reference proteome</keyword>
<dbReference type="AlphaFoldDB" id="A0A543DRM2"/>
<dbReference type="PROSITE" id="PS00211">
    <property type="entry name" value="ABC_TRANSPORTER_1"/>
    <property type="match status" value="1"/>
</dbReference>
<dbReference type="InterPro" id="IPR027417">
    <property type="entry name" value="P-loop_NTPase"/>
</dbReference>
<evidence type="ECO:0000256" key="3">
    <source>
        <dbReference type="ARBA" id="ARBA00022741"/>
    </source>
</evidence>
<protein>
    <submittedName>
        <fullName evidence="6">Peptide/nickel transport system ATP-binding protein</fullName>
    </submittedName>
</protein>
<keyword evidence="3" id="KW-0547">Nucleotide-binding</keyword>
<evidence type="ECO:0000259" key="5">
    <source>
        <dbReference type="PROSITE" id="PS50893"/>
    </source>
</evidence>
<dbReference type="Gene3D" id="3.40.50.300">
    <property type="entry name" value="P-loop containing nucleotide triphosphate hydrolases"/>
    <property type="match status" value="1"/>
</dbReference>
<dbReference type="InterPro" id="IPR050319">
    <property type="entry name" value="ABC_transp_ATP-bind"/>
</dbReference>
<dbReference type="PANTHER" id="PTHR43776:SF7">
    <property type="entry name" value="D,D-DIPEPTIDE TRANSPORT ATP-BINDING PROTEIN DDPF-RELATED"/>
    <property type="match status" value="1"/>
</dbReference>
<comment type="caution">
    <text evidence="6">The sequence shown here is derived from an EMBL/GenBank/DDBJ whole genome shotgun (WGS) entry which is preliminary data.</text>
</comment>